<feature type="transmembrane region" description="Helical" evidence="10">
    <location>
        <begin position="166"/>
        <end position="192"/>
    </location>
</feature>
<feature type="transmembrane region" description="Helical" evidence="10">
    <location>
        <begin position="213"/>
        <end position="240"/>
    </location>
</feature>
<gene>
    <name evidence="13" type="ORF">A6M13_05685</name>
</gene>
<keyword evidence="14" id="KW-1185">Reference proteome</keyword>
<feature type="domain" description="ABC3 transporter permease C-terminal" evidence="11">
    <location>
        <begin position="170"/>
        <end position="283"/>
    </location>
</feature>
<evidence type="ECO:0000256" key="2">
    <source>
        <dbReference type="ARBA" id="ARBA00007379"/>
    </source>
</evidence>
<dbReference type="EMBL" id="MASJ01000039">
    <property type="protein sequence ID" value="OCS82891.1"/>
    <property type="molecule type" value="Genomic_DNA"/>
</dbReference>
<comment type="subcellular location">
    <subcellularLocation>
        <location evidence="1">Cell membrane</location>
        <topology evidence="1">Multi-pass membrane protein</topology>
    </subcellularLocation>
</comment>
<proteinExistence type="inferred from homology"/>
<organism evidence="13 14">
    <name type="scientific">Caryophanon tenue</name>
    <dbReference type="NCBI Taxonomy" id="33978"/>
    <lineage>
        <taxon>Bacteria</taxon>
        <taxon>Bacillati</taxon>
        <taxon>Bacillota</taxon>
        <taxon>Bacilli</taxon>
        <taxon>Bacillales</taxon>
        <taxon>Caryophanaceae</taxon>
        <taxon>Caryophanon</taxon>
    </lineage>
</organism>
<dbReference type="STRING" id="33978.A6M13_05685"/>
<evidence type="ECO:0000256" key="9">
    <source>
        <dbReference type="ARBA" id="ARBA00023306"/>
    </source>
</evidence>
<dbReference type="InterPro" id="IPR004513">
    <property type="entry name" value="FtsX"/>
</dbReference>
<keyword evidence="6 10" id="KW-0812">Transmembrane</keyword>
<dbReference type="GO" id="GO:0005886">
    <property type="term" value="C:plasma membrane"/>
    <property type="evidence" value="ECO:0007669"/>
    <property type="project" value="UniProtKB-SubCell"/>
</dbReference>
<evidence type="ECO:0000256" key="1">
    <source>
        <dbReference type="ARBA" id="ARBA00004651"/>
    </source>
</evidence>
<dbReference type="Pfam" id="PF18075">
    <property type="entry name" value="FtsX_ECD"/>
    <property type="match status" value="1"/>
</dbReference>
<feature type="transmembrane region" description="Helical" evidence="10">
    <location>
        <begin position="23"/>
        <end position="48"/>
    </location>
</feature>
<name>A0A1C0Y6W7_9BACL</name>
<feature type="transmembrane region" description="Helical" evidence="10">
    <location>
        <begin position="260"/>
        <end position="281"/>
    </location>
</feature>
<evidence type="ECO:0000256" key="3">
    <source>
        <dbReference type="ARBA" id="ARBA00021907"/>
    </source>
</evidence>
<keyword evidence="9" id="KW-0131">Cell cycle</keyword>
<dbReference type="Pfam" id="PF02687">
    <property type="entry name" value="FtsX"/>
    <property type="match status" value="1"/>
</dbReference>
<dbReference type="PANTHER" id="PTHR47755">
    <property type="entry name" value="CELL DIVISION PROTEIN FTSX"/>
    <property type="match status" value="1"/>
</dbReference>
<evidence type="ECO:0000256" key="8">
    <source>
        <dbReference type="ARBA" id="ARBA00023136"/>
    </source>
</evidence>
<evidence type="ECO:0000259" key="12">
    <source>
        <dbReference type="Pfam" id="PF18075"/>
    </source>
</evidence>
<evidence type="ECO:0000256" key="7">
    <source>
        <dbReference type="ARBA" id="ARBA00022989"/>
    </source>
</evidence>
<keyword evidence="5" id="KW-0132">Cell division</keyword>
<accession>A0A1C0Y6W7</accession>
<dbReference type="RefSeq" id="WP_066547547.1">
    <property type="nucleotide sequence ID" value="NZ_MASJ01000039.1"/>
</dbReference>
<dbReference type="OrthoDB" id="2612597at2"/>
<evidence type="ECO:0000256" key="10">
    <source>
        <dbReference type="SAM" id="Phobius"/>
    </source>
</evidence>
<dbReference type="InterPro" id="IPR040690">
    <property type="entry name" value="FtsX_ECD"/>
</dbReference>
<evidence type="ECO:0000313" key="14">
    <source>
        <dbReference type="Proteomes" id="UP000093199"/>
    </source>
</evidence>
<dbReference type="Proteomes" id="UP000093199">
    <property type="component" value="Unassembled WGS sequence"/>
</dbReference>
<keyword evidence="7 10" id="KW-1133">Transmembrane helix</keyword>
<dbReference type="AlphaFoldDB" id="A0A1C0Y6W7"/>
<sequence length="290" mass="32255">MNKHQWQYMFHDTKLGLKRNKGAVMASVTLLFIALCLIGQLLLVRAYITEAVHYVESQVAMKVYVEDGMAQEVAAILAEQSYTKDVNVETGAEMIASLAFFFEGRTHLLESFTDGRVPDAVKFSVKDAEMMQVIAKNLEGASGIVSVVYPQQMAQILVSWIETIELYGVLVVLLFFVVAFMMVYSTCHLAMYKRQQELKVKLLLGMNPKIVRMQFLMEGVVLGISGACIAMLTTAVSYYTVYAGIHQAVPYLGKLHTMDLVMVCSVQLVMGVFLSVLASYISTRDVIADV</sequence>
<feature type="domain" description="FtsX extracellular" evidence="12">
    <location>
        <begin position="58"/>
        <end position="147"/>
    </location>
</feature>
<comment type="caution">
    <text evidence="13">The sequence shown here is derived from an EMBL/GenBank/DDBJ whole genome shotgun (WGS) entry which is preliminary data.</text>
</comment>
<keyword evidence="8 10" id="KW-0472">Membrane</keyword>
<reference evidence="13 14" key="1">
    <citation type="submission" date="2016-07" db="EMBL/GenBank/DDBJ databases">
        <title>Caryophanon tenue genome sequencing.</title>
        <authorList>
            <person name="Verma A."/>
            <person name="Pal Y."/>
            <person name="Krishnamurthi S."/>
        </authorList>
    </citation>
    <scope>NUCLEOTIDE SEQUENCE [LARGE SCALE GENOMIC DNA]</scope>
    <source>
        <strain evidence="13 14">DSM 14152</strain>
    </source>
</reference>
<comment type="similarity">
    <text evidence="2">Belongs to the ABC-4 integral membrane protein family. FtsX subfamily.</text>
</comment>
<evidence type="ECO:0000256" key="6">
    <source>
        <dbReference type="ARBA" id="ARBA00022692"/>
    </source>
</evidence>
<dbReference type="GO" id="GO:0051301">
    <property type="term" value="P:cell division"/>
    <property type="evidence" value="ECO:0007669"/>
    <property type="project" value="UniProtKB-KW"/>
</dbReference>
<protein>
    <recommendedName>
        <fullName evidence="3">Cell division protein FtsX</fullName>
    </recommendedName>
</protein>
<dbReference type="InterPro" id="IPR003838">
    <property type="entry name" value="ABC3_permease_C"/>
</dbReference>
<keyword evidence="4" id="KW-1003">Cell membrane</keyword>
<evidence type="ECO:0000313" key="13">
    <source>
        <dbReference type="EMBL" id="OCS82891.1"/>
    </source>
</evidence>
<evidence type="ECO:0000256" key="5">
    <source>
        <dbReference type="ARBA" id="ARBA00022618"/>
    </source>
</evidence>
<dbReference type="PANTHER" id="PTHR47755:SF1">
    <property type="entry name" value="CELL DIVISION PROTEIN FTSX"/>
    <property type="match status" value="1"/>
</dbReference>
<evidence type="ECO:0000259" key="11">
    <source>
        <dbReference type="Pfam" id="PF02687"/>
    </source>
</evidence>
<evidence type="ECO:0000256" key="4">
    <source>
        <dbReference type="ARBA" id="ARBA00022475"/>
    </source>
</evidence>